<proteinExistence type="predicted"/>
<reference evidence="1 2" key="1">
    <citation type="submission" date="2023-12" db="EMBL/GenBank/DDBJ databases">
        <title>Novel species of the genus Arcicella isolated from rivers.</title>
        <authorList>
            <person name="Lu H."/>
        </authorList>
    </citation>
    <scope>NUCLEOTIDE SEQUENCE [LARGE SCALE GENOMIC DNA]</scope>
    <source>
        <strain evidence="1 2">KCTC 23307</strain>
    </source>
</reference>
<dbReference type="RefSeq" id="WP_323295752.1">
    <property type="nucleotide sequence ID" value="NZ_JAYFUM010000006.1"/>
</dbReference>
<dbReference type="Proteomes" id="UP001302949">
    <property type="component" value="Unassembled WGS sequence"/>
</dbReference>
<dbReference type="Pfam" id="PF10008">
    <property type="entry name" value="DUF2251"/>
    <property type="match status" value="1"/>
</dbReference>
<gene>
    <name evidence="1" type="ORF">VB248_05565</name>
</gene>
<keyword evidence="2" id="KW-1185">Reference proteome</keyword>
<sequence length="138" mass="15972">MNDKGMLIIYTDQTFSLGQDTFIDSVADNGNVVVFEDNEETGYFYAVDRTDGIRILDALHIYDVANVIYKNKPSNIKILWTKDEMKAVLSINNYYHAIFDFKDRAGYCRNGFPHSQGNWTLINNRLLTEELIEKFAKE</sequence>
<dbReference type="InterPro" id="IPR014449">
    <property type="entry name" value="UCP007050_HI0931"/>
</dbReference>
<dbReference type="EMBL" id="JAYFUM010000006">
    <property type="protein sequence ID" value="MEA5138585.1"/>
    <property type="molecule type" value="Genomic_DNA"/>
</dbReference>
<name>A0ABU5Q6W5_9BACT</name>
<protein>
    <submittedName>
        <fullName evidence="1">DUF2251 domain-containing protein</fullName>
    </submittedName>
</protein>
<organism evidence="1 2">
    <name type="scientific">Arcicella rigui</name>
    <dbReference type="NCBI Taxonomy" id="797020"/>
    <lineage>
        <taxon>Bacteria</taxon>
        <taxon>Pseudomonadati</taxon>
        <taxon>Bacteroidota</taxon>
        <taxon>Cytophagia</taxon>
        <taxon>Cytophagales</taxon>
        <taxon>Flectobacillaceae</taxon>
        <taxon>Arcicella</taxon>
    </lineage>
</organism>
<comment type="caution">
    <text evidence="1">The sequence shown here is derived from an EMBL/GenBank/DDBJ whole genome shotgun (WGS) entry which is preliminary data.</text>
</comment>
<accession>A0ABU5Q6W5</accession>
<evidence type="ECO:0000313" key="1">
    <source>
        <dbReference type="EMBL" id="MEA5138585.1"/>
    </source>
</evidence>
<evidence type="ECO:0000313" key="2">
    <source>
        <dbReference type="Proteomes" id="UP001302949"/>
    </source>
</evidence>